<feature type="transmembrane region" description="Helical" evidence="1">
    <location>
        <begin position="38"/>
        <end position="57"/>
    </location>
</feature>
<dbReference type="Proteomes" id="UP001234798">
    <property type="component" value="Chromosome"/>
</dbReference>
<keyword evidence="1" id="KW-1133">Transmembrane helix</keyword>
<keyword evidence="1" id="KW-0812">Transmembrane</keyword>
<dbReference type="GO" id="GO:0016787">
    <property type="term" value="F:hydrolase activity"/>
    <property type="evidence" value="ECO:0007669"/>
    <property type="project" value="UniProtKB-KW"/>
</dbReference>
<sequence>MATQPQSSVRARVIAAFDFDGTLTQRDTFIPFLAHVSWIRLLGASLIAAPVLAGYALRLCSNETAKMALCRAALSGRPRSALAEIARRWAPSIPLRPDMLARLRWHQQRGDHCVMVSASPDVYLEEAARYLGFDALLCTRMAVDPLGRLTGAFLGKNCWGPEKMRRLLEAYGPQEGYELHAYGDSRGDQWMIDAAEHAWYRGKVVKP</sequence>
<protein>
    <submittedName>
        <fullName evidence="2">HAD-IB family hydrolase</fullName>
    </submittedName>
</protein>
<dbReference type="InterPro" id="IPR036412">
    <property type="entry name" value="HAD-like_sf"/>
</dbReference>
<dbReference type="InterPro" id="IPR050582">
    <property type="entry name" value="HAD-like_SerB"/>
</dbReference>
<accession>A0ABY9LYA2</accession>
<proteinExistence type="predicted"/>
<dbReference type="Gene3D" id="1.20.1440.100">
    <property type="entry name" value="SG protein - dephosphorylation function"/>
    <property type="match status" value="1"/>
</dbReference>
<evidence type="ECO:0000313" key="3">
    <source>
        <dbReference type="Proteomes" id="UP001234798"/>
    </source>
</evidence>
<gene>
    <name evidence="2" type="ORF">RAS12_24600</name>
</gene>
<dbReference type="Gene3D" id="3.40.50.1000">
    <property type="entry name" value="HAD superfamily/HAD-like"/>
    <property type="match status" value="1"/>
</dbReference>
<dbReference type="PANTHER" id="PTHR43344">
    <property type="entry name" value="PHOSPHOSERINE PHOSPHATASE"/>
    <property type="match status" value="1"/>
</dbReference>
<organism evidence="2 3">
    <name type="scientific">Achromobacter seleniivolatilans</name>
    <dbReference type="NCBI Taxonomy" id="3047478"/>
    <lineage>
        <taxon>Bacteria</taxon>
        <taxon>Pseudomonadati</taxon>
        <taxon>Pseudomonadota</taxon>
        <taxon>Betaproteobacteria</taxon>
        <taxon>Burkholderiales</taxon>
        <taxon>Alcaligenaceae</taxon>
        <taxon>Achromobacter</taxon>
    </lineage>
</organism>
<evidence type="ECO:0000256" key="1">
    <source>
        <dbReference type="SAM" id="Phobius"/>
    </source>
</evidence>
<keyword evidence="2" id="KW-0378">Hydrolase</keyword>
<dbReference type="InterPro" id="IPR006385">
    <property type="entry name" value="HAD_hydro_SerB1"/>
</dbReference>
<reference evidence="2 3" key="1">
    <citation type="submission" date="2023-08" db="EMBL/GenBank/DDBJ databases">
        <title>Achromobacter seleniivolatilans sp. nov., isolated from seleniferous soil.</title>
        <authorList>
            <person name="Zhang S."/>
            <person name="Li K."/>
            <person name="Peng J."/>
            <person name="Zhao Q."/>
            <person name="Wang H."/>
            <person name="Guo Y."/>
        </authorList>
    </citation>
    <scope>NUCLEOTIDE SEQUENCE [LARGE SCALE GENOMIC DNA]</scope>
    <source>
        <strain evidence="2 3">R39</strain>
    </source>
</reference>
<dbReference type="NCBIfam" id="TIGR01488">
    <property type="entry name" value="HAD-SF-IB"/>
    <property type="match status" value="1"/>
</dbReference>
<dbReference type="SUPFAM" id="SSF56784">
    <property type="entry name" value="HAD-like"/>
    <property type="match status" value="1"/>
</dbReference>
<dbReference type="Pfam" id="PF12710">
    <property type="entry name" value="HAD"/>
    <property type="match status" value="1"/>
</dbReference>
<dbReference type="RefSeq" id="WP_306942285.1">
    <property type="nucleotide sequence ID" value="NZ_CP132976.1"/>
</dbReference>
<dbReference type="InterPro" id="IPR023214">
    <property type="entry name" value="HAD_sf"/>
</dbReference>
<evidence type="ECO:0000313" key="2">
    <source>
        <dbReference type="EMBL" id="WMD19763.1"/>
    </source>
</evidence>
<dbReference type="PANTHER" id="PTHR43344:SF14">
    <property type="entry name" value="HAD-IB FAMILY HYDROLASE"/>
    <property type="match status" value="1"/>
</dbReference>
<keyword evidence="1" id="KW-0472">Membrane</keyword>
<dbReference type="EMBL" id="CP132976">
    <property type="protein sequence ID" value="WMD19763.1"/>
    <property type="molecule type" value="Genomic_DNA"/>
</dbReference>
<dbReference type="NCBIfam" id="TIGR01490">
    <property type="entry name" value="HAD-SF-IB-hyp1"/>
    <property type="match status" value="1"/>
</dbReference>
<keyword evidence="3" id="KW-1185">Reference proteome</keyword>
<name>A0ABY9LYA2_9BURK</name>